<proteinExistence type="predicted"/>
<dbReference type="AlphaFoldDB" id="A0A532V518"/>
<evidence type="ECO:0000313" key="2">
    <source>
        <dbReference type="Proteomes" id="UP000319619"/>
    </source>
</evidence>
<sequence length="238" mass="27747">MYVAELVNQGKKMHQEFIDIIRNKLSELGAINVDSYIRKLEDNRNDNLQFDDLKCEDYAALLFLHHGFSVEMRDSPDLRLFLDNNEFYAEVKHFRFKDQDRIDQEKMEAIKGMLTNIGETKKDPWDQIVDTAIEKVNQFIDGKPNILVIASSSPHCIDDSIVQTAINKVEELTTEQKYPGIEKLNGVLFLSTDFNISQRRDVYFYRIESAVIPISTIVLERFNQINGWHFLVKTYFGL</sequence>
<organism evidence="1 2">
    <name type="scientific">candidate division LCP-89 bacterium B3_LCP</name>
    <dbReference type="NCBI Taxonomy" id="2012998"/>
    <lineage>
        <taxon>Bacteria</taxon>
        <taxon>Pseudomonadati</taxon>
        <taxon>Bacteria division LCP-89</taxon>
    </lineage>
</organism>
<accession>A0A532V518</accession>
<name>A0A532V518_UNCL8</name>
<dbReference type="EMBL" id="NJBN01000001">
    <property type="protein sequence ID" value="TKJ42268.1"/>
    <property type="molecule type" value="Genomic_DNA"/>
</dbReference>
<comment type="caution">
    <text evidence="1">The sequence shown here is derived from an EMBL/GenBank/DDBJ whole genome shotgun (WGS) entry which is preliminary data.</text>
</comment>
<dbReference type="Proteomes" id="UP000319619">
    <property type="component" value="Unassembled WGS sequence"/>
</dbReference>
<reference evidence="1 2" key="1">
    <citation type="submission" date="2017-06" db="EMBL/GenBank/DDBJ databases">
        <title>Novel microbial phyla capable of carbon fixation and sulfur reduction in deep-sea sediments.</title>
        <authorList>
            <person name="Huang J."/>
            <person name="Baker B."/>
            <person name="Wang Y."/>
        </authorList>
    </citation>
    <scope>NUCLEOTIDE SEQUENCE [LARGE SCALE GENOMIC DNA]</scope>
    <source>
        <strain evidence="1">B3_LCP</strain>
    </source>
</reference>
<protein>
    <submittedName>
        <fullName evidence="1">Uncharacterized protein</fullName>
    </submittedName>
</protein>
<evidence type="ECO:0000313" key="1">
    <source>
        <dbReference type="EMBL" id="TKJ42268.1"/>
    </source>
</evidence>
<gene>
    <name evidence="1" type="ORF">CEE37_00900</name>
</gene>